<dbReference type="Proteomes" id="UP001529085">
    <property type="component" value="Unassembled WGS sequence"/>
</dbReference>
<sequence length="144" mass="16813">MTNLRETKFYGDVLKEINYPFADIYIFEGFVVSEIKEGVVFSWEDHAKRIVTDVVEYTKNNGSEIVYLSHRVNSYSLKPLGWLHFFNDSFNLKGYGVIGYNSFSFLNTVVENLFFSKKIRRFGDIETAIQWAKSRVLVDININE</sequence>
<comment type="caution">
    <text evidence="1">The sequence shown here is derived from an EMBL/GenBank/DDBJ whole genome shotgun (WGS) entry which is preliminary data.</text>
</comment>
<keyword evidence="2" id="KW-1185">Reference proteome</keyword>
<proteinExistence type="predicted"/>
<name>A0ABT6G2P1_9FLAO</name>
<accession>A0ABT6G2P1</accession>
<evidence type="ECO:0008006" key="3">
    <source>
        <dbReference type="Google" id="ProtNLM"/>
    </source>
</evidence>
<organism evidence="1 2">
    <name type="scientific">Winogradskyella marincola</name>
    <dbReference type="NCBI Taxonomy" id="3037795"/>
    <lineage>
        <taxon>Bacteria</taxon>
        <taxon>Pseudomonadati</taxon>
        <taxon>Bacteroidota</taxon>
        <taxon>Flavobacteriia</taxon>
        <taxon>Flavobacteriales</taxon>
        <taxon>Flavobacteriaceae</taxon>
        <taxon>Winogradskyella</taxon>
    </lineage>
</organism>
<evidence type="ECO:0000313" key="2">
    <source>
        <dbReference type="Proteomes" id="UP001529085"/>
    </source>
</evidence>
<dbReference type="EMBL" id="JARSBN010000005">
    <property type="protein sequence ID" value="MDG4716303.1"/>
    <property type="molecule type" value="Genomic_DNA"/>
</dbReference>
<reference evidence="1 2" key="1">
    <citation type="submission" date="2023-03" db="EMBL/GenBank/DDBJ databases">
        <title>Strain YYF002 represents a novel species in the genus Winogradskyella isolated from seawater.</title>
        <authorList>
            <person name="Fu Z.-Y."/>
        </authorList>
    </citation>
    <scope>NUCLEOTIDE SEQUENCE [LARGE SCALE GENOMIC DNA]</scope>
    <source>
        <strain evidence="1 2">YYF002</strain>
    </source>
</reference>
<dbReference type="RefSeq" id="WP_278005752.1">
    <property type="nucleotide sequence ID" value="NZ_JARSBN010000005.1"/>
</dbReference>
<evidence type="ECO:0000313" key="1">
    <source>
        <dbReference type="EMBL" id="MDG4716303.1"/>
    </source>
</evidence>
<protein>
    <recommendedName>
        <fullName evidence="3">SpoIIAA-like</fullName>
    </recommendedName>
</protein>
<gene>
    <name evidence="1" type="ORF">P7122_10490</name>
</gene>